<feature type="transmembrane region" description="Helical" evidence="1">
    <location>
        <begin position="260"/>
        <end position="279"/>
    </location>
</feature>
<dbReference type="GO" id="GO:0000271">
    <property type="term" value="P:polysaccharide biosynthetic process"/>
    <property type="evidence" value="ECO:0007669"/>
    <property type="project" value="TreeGrafter"/>
</dbReference>
<comment type="caution">
    <text evidence="3">The sequence shown here is derived from an EMBL/GenBank/DDBJ whole genome shotgun (WGS) entry which is preliminary data.</text>
</comment>
<dbReference type="AlphaFoldDB" id="Q095P4"/>
<feature type="transmembrane region" description="Helical" evidence="1">
    <location>
        <begin position="175"/>
        <end position="194"/>
    </location>
</feature>
<feature type="transmembrane region" description="Helical" evidence="1">
    <location>
        <begin position="62"/>
        <end position="82"/>
    </location>
</feature>
<organism evidence="3 4">
    <name type="scientific">Stigmatella aurantiaca (strain DW4/3-1)</name>
    <dbReference type="NCBI Taxonomy" id="378806"/>
    <lineage>
        <taxon>Bacteria</taxon>
        <taxon>Pseudomonadati</taxon>
        <taxon>Myxococcota</taxon>
        <taxon>Myxococcia</taxon>
        <taxon>Myxococcales</taxon>
        <taxon>Cystobacterineae</taxon>
        <taxon>Archangiaceae</taxon>
        <taxon>Stigmatella</taxon>
    </lineage>
</organism>
<keyword evidence="1" id="KW-0472">Membrane</keyword>
<feature type="transmembrane region" description="Helical" evidence="1">
    <location>
        <begin position="150"/>
        <end position="169"/>
    </location>
</feature>
<protein>
    <submittedName>
        <fullName evidence="3">Acyltransferase 3</fullName>
    </submittedName>
</protein>
<dbReference type="InterPro" id="IPR050879">
    <property type="entry name" value="Acyltransferase_3"/>
</dbReference>
<feature type="domain" description="Acyltransferase 3" evidence="2">
    <location>
        <begin position="1"/>
        <end position="303"/>
    </location>
</feature>
<evidence type="ECO:0000313" key="3">
    <source>
        <dbReference type="EMBL" id="EAU67461.1"/>
    </source>
</evidence>
<dbReference type="EMBL" id="AAMD01000033">
    <property type="protein sequence ID" value="EAU67461.1"/>
    <property type="molecule type" value="Genomic_DNA"/>
</dbReference>
<keyword evidence="1" id="KW-0812">Transmembrane</keyword>
<feature type="transmembrane region" description="Helical" evidence="1">
    <location>
        <begin position="285"/>
        <end position="307"/>
    </location>
</feature>
<sequence>MVAHHVGLYLNPMGYMPWAFANFDMGQFGVMVFFVCSGFVIPASLQRNTSLKDFWVRRFFRLYPLYWVSAIIATSMYVLHAVPPERPLSHQPLQELMVAEPLKTVLANTTMVPSLFGSYSLIAPYWTLELEMLFYVLVSVLAVTKLASRTVPVVLFFMALAVGGGVMAFGLEEPVPVYIAAMFSGTVLYGLHTGTLSSRTVLGVMGLSVAALATAAFFYAKGGIIWGLGSMLLAWGGPILLVTAATFLSRSLTVPSGLLWLGRISYSVYLMHLLLLVAIPPTGNIVTTILVWLAAIFLVSAVTYRLVERPAMNLGRRLTSPRGDNAPSPAPAPAS</sequence>
<dbReference type="InterPro" id="IPR002656">
    <property type="entry name" value="Acyl_transf_3_dom"/>
</dbReference>
<dbReference type="PANTHER" id="PTHR23028:SF53">
    <property type="entry name" value="ACYL_TRANSF_3 DOMAIN-CONTAINING PROTEIN"/>
    <property type="match status" value="1"/>
</dbReference>
<dbReference type="Pfam" id="PF01757">
    <property type="entry name" value="Acyl_transf_3"/>
    <property type="match status" value="1"/>
</dbReference>
<dbReference type="GO" id="GO:0016020">
    <property type="term" value="C:membrane"/>
    <property type="evidence" value="ECO:0007669"/>
    <property type="project" value="TreeGrafter"/>
</dbReference>
<proteinExistence type="predicted"/>
<reference evidence="3 4" key="1">
    <citation type="submission" date="2006-04" db="EMBL/GenBank/DDBJ databases">
        <authorList>
            <person name="Nierman W.C."/>
        </authorList>
    </citation>
    <scope>NUCLEOTIDE SEQUENCE [LARGE SCALE GENOMIC DNA]</scope>
    <source>
        <strain evidence="3 4">DW4/3-1</strain>
    </source>
</reference>
<evidence type="ECO:0000256" key="1">
    <source>
        <dbReference type="SAM" id="Phobius"/>
    </source>
</evidence>
<name>Q095P4_STIAD</name>
<evidence type="ECO:0000313" key="4">
    <source>
        <dbReference type="Proteomes" id="UP000032702"/>
    </source>
</evidence>
<feature type="transmembrane region" description="Helical" evidence="1">
    <location>
        <begin position="201"/>
        <end position="219"/>
    </location>
</feature>
<feature type="transmembrane region" description="Helical" evidence="1">
    <location>
        <begin position="20"/>
        <end position="41"/>
    </location>
</feature>
<keyword evidence="3" id="KW-0012">Acyltransferase</keyword>
<dbReference type="Proteomes" id="UP000032702">
    <property type="component" value="Unassembled WGS sequence"/>
</dbReference>
<gene>
    <name evidence="3" type="ORF">STIAU_1658</name>
</gene>
<feature type="transmembrane region" description="Helical" evidence="1">
    <location>
        <begin position="123"/>
        <end position="143"/>
    </location>
</feature>
<keyword evidence="3" id="KW-0808">Transferase</keyword>
<dbReference type="PANTHER" id="PTHR23028">
    <property type="entry name" value="ACETYLTRANSFERASE"/>
    <property type="match status" value="1"/>
</dbReference>
<dbReference type="PATRIC" id="fig|378806.16.peg.6659"/>
<evidence type="ECO:0000259" key="2">
    <source>
        <dbReference type="Pfam" id="PF01757"/>
    </source>
</evidence>
<dbReference type="GO" id="GO:0016747">
    <property type="term" value="F:acyltransferase activity, transferring groups other than amino-acyl groups"/>
    <property type="evidence" value="ECO:0007669"/>
    <property type="project" value="InterPro"/>
</dbReference>
<accession>Q095P4</accession>
<keyword evidence="1" id="KW-1133">Transmembrane helix</keyword>
<feature type="transmembrane region" description="Helical" evidence="1">
    <location>
        <begin position="225"/>
        <end position="248"/>
    </location>
</feature>